<keyword evidence="3 7" id="KW-0560">Oxidoreductase</keyword>
<keyword evidence="8" id="KW-1185">Reference proteome</keyword>
<evidence type="ECO:0000313" key="7">
    <source>
        <dbReference type="EMBL" id="MBB5175275.1"/>
    </source>
</evidence>
<dbReference type="Pfam" id="PF08534">
    <property type="entry name" value="Redoxin"/>
    <property type="match status" value="1"/>
</dbReference>
<dbReference type="SUPFAM" id="SSF52833">
    <property type="entry name" value="Thioredoxin-like"/>
    <property type="match status" value="1"/>
</dbReference>
<dbReference type="GO" id="GO:0008379">
    <property type="term" value="F:thioredoxin peroxidase activity"/>
    <property type="evidence" value="ECO:0007669"/>
    <property type="project" value="InterPro"/>
</dbReference>
<dbReference type="InterPro" id="IPR018219">
    <property type="entry name" value="Tpx_CS"/>
</dbReference>
<evidence type="ECO:0000259" key="6">
    <source>
        <dbReference type="PROSITE" id="PS51352"/>
    </source>
</evidence>
<proteinExistence type="predicted"/>
<name>A0A9Q2CXU3_9STAP</name>
<dbReference type="InterPro" id="IPR050455">
    <property type="entry name" value="Tpx_Peroxidase_subfamily"/>
</dbReference>
<evidence type="ECO:0000256" key="5">
    <source>
        <dbReference type="ARBA" id="ARBA00023284"/>
    </source>
</evidence>
<dbReference type="RefSeq" id="WP_183672708.1">
    <property type="nucleotide sequence ID" value="NZ_CBCRYX010000003.1"/>
</dbReference>
<evidence type="ECO:0000256" key="3">
    <source>
        <dbReference type="ARBA" id="ARBA00023002"/>
    </source>
</evidence>
<dbReference type="CDD" id="cd03014">
    <property type="entry name" value="PRX_Atyp2cys"/>
    <property type="match status" value="1"/>
</dbReference>
<evidence type="ECO:0000256" key="2">
    <source>
        <dbReference type="ARBA" id="ARBA00022862"/>
    </source>
</evidence>
<dbReference type="EMBL" id="JACHHF010000001">
    <property type="protein sequence ID" value="MBB5175275.1"/>
    <property type="molecule type" value="Genomic_DNA"/>
</dbReference>
<dbReference type="PROSITE" id="PS51352">
    <property type="entry name" value="THIOREDOXIN_2"/>
    <property type="match status" value="1"/>
</dbReference>
<dbReference type="EC" id="1.11.1.24" evidence="7"/>
<dbReference type="PANTHER" id="PTHR43110">
    <property type="entry name" value="THIOL PEROXIDASE"/>
    <property type="match status" value="1"/>
</dbReference>
<dbReference type="Gene3D" id="3.40.30.10">
    <property type="entry name" value="Glutaredoxin"/>
    <property type="match status" value="1"/>
</dbReference>
<organism evidence="7 8">
    <name type="scientific">Nosocomiicoccus ampullae</name>
    <dbReference type="NCBI Taxonomy" id="489910"/>
    <lineage>
        <taxon>Bacteria</taxon>
        <taxon>Bacillati</taxon>
        <taxon>Bacillota</taxon>
        <taxon>Bacilli</taxon>
        <taxon>Bacillales</taxon>
        <taxon>Staphylococcaceae</taxon>
        <taxon>Nosocomiicoccus</taxon>
    </lineage>
</organism>
<dbReference type="InterPro" id="IPR013740">
    <property type="entry name" value="Redoxin"/>
</dbReference>
<comment type="caution">
    <text evidence="7">The sequence shown here is derived from an EMBL/GenBank/DDBJ whole genome shotgun (WGS) entry which is preliminary data.</text>
</comment>
<evidence type="ECO:0000256" key="4">
    <source>
        <dbReference type="ARBA" id="ARBA00023157"/>
    </source>
</evidence>
<gene>
    <name evidence="7" type="ORF">HNQ45_000133</name>
</gene>
<accession>A0A9Q2CXU3</accession>
<keyword evidence="5" id="KW-0676">Redox-active center</keyword>
<dbReference type="AlphaFoldDB" id="A0A9Q2CXU3"/>
<dbReference type="InterPro" id="IPR036249">
    <property type="entry name" value="Thioredoxin-like_sf"/>
</dbReference>
<dbReference type="PANTHER" id="PTHR43110:SF1">
    <property type="entry name" value="THIOL PEROXIDASE"/>
    <property type="match status" value="1"/>
</dbReference>
<dbReference type="InterPro" id="IPR002065">
    <property type="entry name" value="TPX"/>
</dbReference>
<evidence type="ECO:0000256" key="1">
    <source>
        <dbReference type="ARBA" id="ARBA00022559"/>
    </source>
</evidence>
<dbReference type="Proteomes" id="UP000579136">
    <property type="component" value="Unassembled WGS sequence"/>
</dbReference>
<evidence type="ECO:0000313" key="8">
    <source>
        <dbReference type="Proteomes" id="UP000579136"/>
    </source>
</evidence>
<keyword evidence="4" id="KW-1015">Disulfide bond</keyword>
<keyword evidence="1 7" id="KW-0575">Peroxidase</keyword>
<reference evidence="7 8" key="1">
    <citation type="submission" date="2020-08" db="EMBL/GenBank/DDBJ databases">
        <title>Genomic Encyclopedia of Type Strains, Phase IV (KMG-IV): sequencing the most valuable type-strain genomes for metagenomic binning, comparative biology and taxonomic classification.</title>
        <authorList>
            <person name="Goeker M."/>
        </authorList>
    </citation>
    <scope>NUCLEOTIDE SEQUENCE [LARGE SCALE GENOMIC DNA]</scope>
    <source>
        <strain evidence="7 8">DSM 19163</strain>
    </source>
</reference>
<dbReference type="InterPro" id="IPR013766">
    <property type="entry name" value="Thioredoxin_domain"/>
</dbReference>
<dbReference type="NCBIfam" id="NF001808">
    <property type="entry name" value="PRK00522.1"/>
    <property type="match status" value="1"/>
</dbReference>
<sequence length="166" mass="18545">MTTITFGGNEVTLDGKAVDKGQQIESFKVVNNELKDVEPLKEFKGTKKLISAVPSLDTGVCQVQTKTFYNKVADVENTQLITISNDLPFAQKRFCADEGIDNAVTLSDHKDLEFAKQFGTLMPNLRLQARSVFVLDEDDKVVYFEYVPEGTNEPDYEKAIEALKSI</sequence>
<feature type="domain" description="Thioredoxin" evidence="6">
    <location>
        <begin position="18"/>
        <end position="165"/>
    </location>
</feature>
<dbReference type="PROSITE" id="PS01265">
    <property type="entry name" value="TPX"/>
    <property type="match status" value="1"/>
</dbReference>
<protein>
    <submittedName>
        <fullName evidence="7">Thiol peroxidase</fullName>
        <ecNumber evidence="7">1.11.1.24</ecNumber>
    </submittedName>
</protein>
<keyword evidence="2" id="KW-0049">Antioxidant</keyword>